<dbReference type="Gene3D" id="1.25.40.10">
    <property type="entry name" value="Tetratricopeptide repeat domain"/>
    <property type="match status" value="2"/>
</dbReference>
<evidence type="ECO:0000313" key="8">
    <source>
        <dbReference type="EMBL" id="GAA4661205.1"/>
    </source>
</evidence>
<dbReference type="InterPro" id="IPR011990">
    <property type="entry name" value="TPR-like_helical_dom_sf"/>
</dbReference>
<name>A0ABP8VF94_9PSEU</name>
<dbReference type="SMART" id="SM00862">
    <property type="entry name" value="Trans_reg_C"/>
    <property type="match status" value="1"/>
</dbReference>
<dbReference type="Pfam" id="PF00486">
    <property type="entry name" value="Trans_reg_C"/>
    <property type="match status" value="1"/>
</dbReference>
<dbReference type="InterPro" id="IPR036388">
    <property type="entry name" value="WH-like_DNA-bd_sf"/>
</dbReference>
<dbReference type="InterPro" id="IPR051677">
    <property type="entry name" value="AfsR-DnrI-RedD_regulator"/>
</dbReference>
<evidence type="ECO:0000256" key="2">
    <source>
        <dbReference type="ARBA" id="ARBA00023015"/>
    </source>
</evidence>
<dbReference type="InterPro" id="IPR027417">
    <property type="entry name" value="P-loop_NTPase"/>
</dbReference>
<dbReference type="InterPro" id="IPR002182">
    <property type="entry name" value="NB-ARC"/>
</dbReference>
<dbReference type="CDD" id="cd15831">
    <property type="entry name" value="BTAD"/>
    <property type="match status" value="1"/>
</dbReference>
<dbReference type="InterPro" id="IPR001867">
    <property type="entry name" value="OmpR/PhoB-type_DNA-bd"/>
</dbReference>
<dbReference type="EMBL" id="BAABIB010000120">
    <property type="protein sequence ID" value="GAA4661205.1"/>
    <property type="molecule type" value="Genomic_DNA"/>
</dbReference>
<dbReference type="Pfam" id="PF03704">
    <property type="entry name" value="BTAD"/>
    <property type="match status" value="1"/>
</dbReference>
<dbReference type="PROSITE" id="PS50005">
    <property type="entry name" value="TPR"/>
    <property type="match status" value="1"/>
</dbReference>
<keyword evidence="5" id="KW-0802">TPR repeat</keyword>
<dbReference type="Gene3D" id="1.10.10.10">
    <property type="entry name" value="Winged helix-like DNA-binding domain superfamily/Winged helix DNA-binding domain"/>
    <property type="match status" value="2"/>
</dbReference>
<organism evidence="8 9">
    <name type="scientific">Amycolatopsis dongchuanensis</name>
    <dbReference type="NCBI Taxonomy" id="1070866"/>
    <lineage>
        <taxon>Bacteria</taxon>
        <taxon>Bacillati</taxon>
        <taxon>Actinomycetota</taxon>
        <taxon>Actinomycetes</taxon>
        <taxon>Pseudonocardiales</taxon>
        <taxon>Pseudonocardiaceae</taxon>
        <taxon>Amycolatopsis</taxon>
    </lineage>
</organism>
<dbReference type="Pfam" id="PF13424">
    <property type="entry name" value="TPR_12"/>
    <property type="match status" value="1"/>
</dbReference>
<dbReference type="SUPFAM" id="SSF52540">
    <property type="entry name" value="P-loop containing nucleoside triphosphate hydrolases"/>
    <property type="match status" value="1"/>
</dbReference>
<proteinExistence type="inferred from homology"/>
<dbReference type="Proteomes" id="UP001500192">
    <property type="component" value="Unassembled WGS sequence"/>
</dbReference>
<dbReference type="SUPFAM" id="SSF46894">
    <property type="entry name" value="C-terminal effector domain of the bipartite response regulators"/>
    <property type="match status" value="1"/>
</dbReference>
<dbReference type="PANTHER" id="PTHR35807:SF1">
    <property type="entry name" value="TRANSCRIPTIONAL REGULATOR REDD"/>
    <property type="match status" value="1"/>
</dbReference>
<evidence type="ECO:0000313" key="9">
    <source>
        <dbReference type="Proteomes" id="UP001500192"/>
    </source>
</evidence>
<evidence type="ECO:0000256" key="4">
    <source>
        <dbReference type="ARBA" id="ARBA00023163"/>
    </source>
</evidence>
<dbReference type="SMART" id="SM00028">
    <property type="entry name" value="TPR"/>
    <property type="match status" value="5"/>
</dbReference>
<sequence>MTRSQFFLLGKVEAQHEGRRLQLGRRRERALLALLLLEPERVVAAERLADLLWDGDPPDSARSALHTHVSRLRNVLDPARDGRLGVRLHSRDYGYVAEVDPESVDVHRFTVLVRSARDLAGPRERAETLRAALSLWRGPALQECGSELFRRRVTVPLTELRLQATESAIEAELECGRQHELIGELTALTTEFPTRETLWAQLALALYRCDRQADALDALGRAREKLVVEFGLDLGPRLNRLRQQILNSDPALRGGTPAAVRAPVIHRQIPADIADFTGRADELRHLLELADRAAETGRAGPPSIFVVEGMGGVGKTRLAVRLAHQLAGRSRFDEIQLWADLHGFHPERPPAEPAAVLGNLLRLLGVAAHDVPDDLETRAALFRDRLAGRRVLILLDDARSEEQVRPLLPGAGTCQVIITTRRTLTGLDGAHSVRLGSFSSGEAVELLRRYAGDERVEHEPAATLRLAELCGNLPLAVAVSARQLRARPNWRISELVAQLEAGAGQLGRLSPAARAVRVVFDLSYRALPSAHQRLFRLLAVHPGHDFAAPSVAALTGCTVPEAQAALDDLLDEHLLLPEPGGRYGIHDLVLHYLTEQTRRHDPAADRWRALERLTHHYLHRAQHATLLIHPTETRRVGAMTGKPPWPTAAEAVAWAEAEYDNLLATVHRAAEAPGAVPALALQLVAALYRPLANRGHSTDRIALNQCAVRIARRTANRHAEALALEDLGTLCGQVGLVRDSLAYSQQALKLWTELGDAAGRQGCLADLGNSYRQRGEFEKAVDHLERSLAISRESGDRRGEASVLNYLGLTHQGTGDFARAIDCLSRSASVFGEVGNALGEAVAVANRGWAYQRAGRPREAIPCHRRSLAVFDGLQDHYNAAEQHWALGQASHALGDLPAARVHWHTAIAMLRRIQAVDEQEAARLFAQDVPETPELIRLNT</sequence>
<accession>A0ABP8VF94</accession>
<dbReference type="InterPro" id="IPR016032">
    <property type="entry name" value="Sig_transdc_resp-reg_C-effctor"/>
</dbReference>
<feature type="DNA-binding region" description="OmpR/PhoB-type" evidence="6">
    <location>
        <begin position="1"/>
        <end position="99"/>
    </location>
</feature>
<dbReference type="PANTHER" id="PTHR35807">
    <property type="entry name" value="TRANSCRIPTIONAL REGULATOR REDD-RELATED"/>
    <property type="match status" value="1"/>
</dbReference>
<comment type="similarity">
    <text evidence="1">Belongs to the AfsR/DnrI/RedD regulatory family.</text>
</comment>
<keyword evidence="3 6" id="KW-0238">DNA-binding</keyword>
<keyword evidence="9" id="KW-1185">Reference proteome</keyword>
<reference evidence="9" key="1">
    <citation type="journal article" date="2019" name="Int. J. Syst. Evol. Microbiol.">
        <title>The Global Catalogue of Microorganisms (GCM) 10K type strain sequencing project: providing services to taxonomists for standard genome sequencing and annotation.</title>
        <authorList>
            <consortium name="The Broad Institute Genomics Platform"/>
            <consortium name="The Broad Institute Genome Sequencing Center for Infectious Disease"/>
            <person name="Wu L."/>
            <person name="Ma J."/>
        </authorList>
    </citation>
    <scope>NUCLEOTIDE SEQUENCE [LARGE SCALE GENOMIC DNA]</scope>
    <source>
        <strain evidence="9">JCM 18054</strain>
    </source>
</reference>
<dbReference type="Pfam" id="PF00931">
    <property type="entry name" value="NB-ARC"/>
    <property type="match status" value="1"/>
</dbReference>
<gene>
    <name evidence="8" type="ORF">GCM10023214_61720</name>
</gene>
<dbReference type="PRINTS" id="PR00364">
    <property type="entry name" value="DISEASERSIST"/>
</dbReference>
<dbReference type="PROSITE" id="PS51755">
    <property type="entry name" value="OMPR_PHOB"/>
    <property type="match status" value="1"/>
</dbReference>
<dbReference type="SMART" id="SM01043">
    <property type="entry name" value="BTAD"/>
    <property type="match status" value="1"/>
</dbReference>
<evidence type="ECO:0000256" key="5">
    <source>
        <dbReference type="PROSITE-ProRule" id="PRU00339"/>
    </source>
</evidence>
<dbReference type="InterPro" id="IPR005158">
    <property type="entry name" value="BTAD"/>
</dbReference>
<dbReference type="SUPFAM" id="SSF48452">
    <property type="entry name" value="TPR-like"/>
    <property type="match status" value="2"/>
</dbReference>
<feature type="domain" description="OmpR/PhoB-type" evidence="7">
    <location>
        <begin position="1"/>
        <end position="99"/>
    </location>
</feature>
<comment type="caution">
    <text evidence="8">The sequence shown here is derived from an EMBL/GenBank/DDBJ whole genome shotgun (WGS) entry which is preliminary data.</text>
</comment>
<protein>
    <submittedName>
        <fullName evidence="8">BTAD domain-containing putative transcriptional regulator</fullName>
    </submittedName>
</protein>
<dbReference type="RefSeq" id="WP_346055756.1">
    <property type="nucleotide sequence ID" value="NZ_BAABIB010000120.1"/>
</dbReference>
<evidence type="ECO:0000256" key="6">
    <source>
        <dbReference type="PROSITE-ProRule" id="PRU01091"/>
    </source>
</evidence>
<feature type="repeat" description="TPR" evidence="5">
    <location>
        <begin position="761"/>
        <end position="794"/>
    </location>
</feature>
<keyword evidence="4" id="KW-0804">Transcription</keyword>
<keyword evidence="2" id="KW-0805">Transcription regulation</keyword>
<evidence type="ECO:0000256" key="1">
    <source>
        <dbReference type="ARBA" id="ARBA00005820"/>
    </source>
</evidence>
<dbReference type="InterPro" id="IPR019734">
    <property type="entry name" value="TPR_rpt"/>
</dbReference>
<evidence type="ECO:0000256" key="3">
    <source>
        <dbReference type="ARBA" id="ARBA00023125"/>
    </source>
</evidence>
<evidence type="ECO:0000259" key="7">
    <source>
        <dbReference type="PROSITE" id="PS51755"/>
    </source>
</evidence>